<reference evidence="3 4" key="1">
    <citation type="journal article" date="2016" name="PLoS ONE">
        <title>Genomic Diversity of Enterotoxigenic Strains of Bacteroides fragilis.</title>
        <authorList>
            <person name="Pierce J.V."/>
            <person name="Bernstein H.D."/>
        </authorList>
    </citation>
    <scope>NUCLEOTIDE SEQUENCE [LARGE SCALE GENOMIC DNA]</scope>
    <source>
        <strain evidence="3 4">20793-3</strain>
    </source>
</reference>
<feature type="transmembrane region" description="Helical" evidence="1">
    <location>
        <begin position="34"/>
        <end position="52"/>
    </location>
</feature>
<dbReference type="PANTHER" id="PTHR30336:SF6">
    <property type="entry name" value="INTEGRAL MEMBRANE PROTEIN"/>
    <property type="match status" value="1"/>
</dbReference>
<protein>
    <submittedName>
        <fullName evidence="3">Putative transport-related membrane protein</fullName>
    </submittedName>
</protein>
<proteinExistence type="predicted"/>
<dbReference type="PANTHER" id="PTHR30336">
    <property type="entry name" value="INNER MEMBRANE PROTEIN, PROBABLE PERMEASE"/>
    <property type="match status" value="1"/>
</dbReference>
<dbReference type="Proteomes" id="UP000093197">
    <property type="component" value="Unassembled WGS sequence"/>
</dbReference>
<comment type="caution">
    <text evidence="3">The sequence shown here is derived from an EMBL/GenBank/DDBJ whole genome shotgun (WGS) entry which is preliminary data.</text>
</comment>
<dbReference type="CDD" id="cd06259">
    <property type="entry name" value="YdcF-like"/>
    <property type="match status" value="1"/>
</dbReference>
<feature type="domain" description="DUF218" evidence="2">
    <location>
        <begin position="94"/>
        <end position="199"/>
    </location>
</feature>
<sequence length="242" mass="27434">MEQGVAPFFMLSNQLSHQILIFAQHPEYRKMKKIVLMGIPLLLIVLVITIYVCNRTIQKNSKTYIYSTVSDIPYNKVGLLLGTSPKLKSGKANLYFDYRIKAATELYNAGKVKYILVSGDNRRNSYNEPEEMKKALIAAGIPDQRIILDYAGLRTLDSVVRAHLIFGLERFTLISQQFHNERAIYLAQQSHLQAIGYSAQDVSAYAGFKTNLRELLARVKVFVDIVTNKAPKHLGEKVKIPE</sequence>
<name>A0A853PTM1_BACFG</name>
<organism evidence="3 4">
    <name type="scientific">Bacteroides fragilis</name>
    <dbReference type="NCBI Taxonomy" id="817"/>
    <lineage>
        <taxon>Bacteria</taxon>
        <taxon>Pseudomonadati</taxon>
        <taxon>Bacteroidota</taxon>
        <taxon>Bacteroidia</taxon>
        <taxon>Bacteroidales</taxon>
        <taxon>Bacteroidaceae</taxon>
        <taxon>Bacteroides</taxon>
    </lineage>
</organism>
<dbReference type="AlphaFoldDB" id="A0A853PTM1"/>
<keyword evidence="1" id="KW-0472">Membrane</keyword>
<evidence type="ECO:0000313" key="3">
    <source>
        <dbReference type="EMBL" id="OCR31115.1"/>
    </source>
</evidence>
<evidence type="ECO:0000313" key="4">
    <source>
        <dbReference type="Proteomes" id="UP000093197"/>
    </source>
</evidence>
<keyword evidence="1" id="KW-1133">Transmembrane helix</keyword>
<dbReference type="InterPro" id="IPR003848">
    <property type="entry name" value="DUF218"/>
</dbReference>
<dbReference type="GO" id="GO:0005886">
    <property type="term" value="C:plasma membrane"/>
    <property type="evidence" value="ECO:0007669"/>
    <property type="project" value="TreeGrafter"/>
</dbReference>
<evidence type="ECO:0000256" key="1">
    <source>
        <dbReference type="SAM" id="Phobius"/>
    </source>
</evidence>
<dbReference type="Pfam" id="PF02698">
    <property type="entry name" value="DUF218"/>
    <property type="match status" value="1"/>
</dbReference>
<keyword evidence="1" id="KW-0812">Transmembrane</keyword>
<evidence type="ECO:0000259" key="2">
    <source>
        <dbReference type="Pfam" id="PF02698"/>
    </source>
</evidence>
<accession>A0A853PTM1</accession>
<dbReference type="EMBL" id="LIDT01000025">
    <property type="protein sequence ID" value="OCR31115.1"/>
    <property type="molecule type" value="Genomic_DNA"/>
</dbReference>
<gene>
    <name evidence="3" type="ORF">AC094_26260</name>
</gene>
<dbReference type="InterPro" id="IPR051599">
    <property type="entry name" value="Cell_Envelope_Assoc"/>
</dbReference>